<evidence type="ECO:0000313" key="2">
    <source>
        <dbReference type="EMBL" id="AYG85279.1"/>
    </source>
</evidence>
<dbReference type="KEGG" id="shun:DWB77_07496"/>
<dbReference type="Proteomes" id="UP000271554">
    <property type="component" value="Chromosome"/>
</dbReference>
<sequence>MRWLLSGIAVKGRCVRRYSTDSTDNGTQWHHVHGFTTLEGQYVEFEGDVMLLAEGDSLTVRYRSESPVLSATVIGPGGAWSPLFGQLFAVAITGMFALIGLLMVWLYFR</sequence>
<reference evidence="2 3" key="1">
    <citation type="submission" date="2018-10" db="EMBL/GenBank/DDBJ databases">
        <title>Relationship between Morphology and Antimicrobial Activity in Streptomyces.</title>
        <authorList>
            <person name="Kang H.J."/>
            <person name="Kim S.B."/>
        </authorList>
    </citation>
    <scope>NUCLEOTIDE SEQUENCE [LARGE SCALE GENOMIC DNA]</scope>
    <source>
        <strain evidence="2 3">BH38</strain>
    </source>
</reference>
<feature type="transmembrane region" description="Helical" evidence="1">
    <location>
        <begin position="87"/>
        <end position="108"/>
    </location>
</feature>
<name>A0A387HNX3_9ACTN</name>
<keyword evidence="1" id="KW-0472">Membrane</keyword>
<keyword evidence="1" id="KW-1133">Transmembrane helix</keyword>
<dbReference type="RefSeq" id="WP_162952729.1">
    <property type="nucleotide sequence ID" value="NZ_CP032698.1"/>
</dbReference>
<keyword evidence="3" id="KW-1185">Reference proteome</keyword>
<dbReference type="AlphaFoldDB" id="A0A387HNX3"/>
<dbReference type="EMBL" id="CP032698">
    <property type="protein sequence ID" value="AYG85279.1"/>
    <property type="molecule type" value="Genomic_DNA"/>
</dbReference>
<gene>
    <name evidence="2" type="ORF">DWB77_07496</name>
</gene>
<accession>A0A387HNX3</accession>
<keyword evidence="1" id="KW-0812">Transmembrane</keyword>
<protein>
    <submittedName>
        <fullName evidence="2">Uncharacterized protein</fullName>
    </submittedName>
</protein>
<organism evidence="2 3">
    <name type="scientific">Streptomyces hundungensis</name>
    <dbReference type="NCBI Taxonomy" id="1077946"/>
    <lineage>
        <taxon>Bacteria</taxon>
        <taxon>Bacillati</taxon>
        <taxon>Actinomycetota</taxon>
        <taxon>Actinomycetes</taxon>
        <taxon>Kitasatosporales</taxon>
        <taxon>Streptomycetaceae</taxon>
        <taxon>Streptomyces</taxon>
    </lineage>
</organism>
<evidence type="ECO:0000313" key="3">
    <source>
        <dbReference type="Proteomes" id="UP000271554"/>
    </source>
</evidence>
<proteinExistence type="predicted"/>
<evidence type="ECO:0000256" key="1">
    <source>
        <dbReference type="SAM" id="Phobius"/>
    </source>
</evidence>